<keyword evidence="6" id="KW-1185">Reference proteome</keyword>
<gene>
    <name evidence="5" type="ORF">HHL22_08180</name>
</gene>
<dbReference type="PROSITE" id="PS01124">
    <property type="entry name" value="HTH_ARAC_FAMILY_2"/>
    <property type="match status" value="1"/>
</dbReference>
<evidence type="ECO:0000313" key="6">
    <source>
        <dbReference type="Proteomes" id="UP000559626"/>
    </source>
</evidence>
<keyword evidence="2" id="KW-0238">DNA-binding</keyword>
<keyword evidence="1" id="KW-0805">Transcription regulation</keyword>
<keyword evidence="3" id="KW-0804">Transcription</keyword>
<dbReference type="Gene3D" id="1.10.10.60">
    <property type="entry name" value="Homeodomain-like"/>
    <property type="match status" value="1"/>
</dbReference>
<dbReference type="InterPro" id="IPR018060">
    <property type="entry name" value="HTH_AraC"/>
</dbReference>
<reference evidence="5 6" key="1">
    <citation type="submission" date="2020-04" db="EMBL/GenBank/DDBJ databases">
        <title>Hymenobacter polaris sp. nov., isolated from Arctic soil.</title>
        <authorList>
            <person name="Dahal R.H."/>
        </authorList>
    </citation>
    <scope>NUCLEOTIDE SEQUENCE [LARGE SCALE GENOMIC DNA]</scope>
    <source>
        <strain evidence="5 6">RP-2-7</strain>
    </source>
</reference>
<evidence type="ECO:0000259" key="4">
    <source>
        <dbReference type="PROSITE" id="PS01124"/>
    </source>
</evidence>
<dbReference type="RefSeq" id="WP_169530429.1">
    <property type="nucleotide sequence ID" value="NZ_JABBGH010000001.1"/>
</dbReference>
<dbReference type="PANTHER" id="PTHR43280">
    <property type="entry name" value="ARAC-FAMILY TRANSCRIPTIONAL REGULATOR"/>
    <property type="match status" value="1"/>
</dbReference>
<accession>A0A7Y0AD57</accession>
<dbReference type="GO" id="GO:0043565">
    <property type="term" value="F:sequence-specific DNA binding"/>
    <property type="evidence" value="ECO:0007669"/>
    <property type="project" value="InterPro"/>
</dbReference>
<dbReference type="InterPro" id="IPR009057">
    <property type="entry name" value="Homeodomain-like_sf"/>
</dbReference>
<protein>
    <submittedName>
        <fullName evidence="5">Helix-turn-helix transcriptional regulator</fullName>
    </submittedName>
</protein>
<comment type="caution">
    <text evidence="5">The sequence shown here is derived from an EMBL/GenBank/DDBJ whole genome shotgun (WGS) entry which is preliminary data.</text>
</comment>
<organism evidence="5 6">
    <name type="scientific">Hymenobacter polaris</name>
    <dbReference type="NCBI Taxonomy" id="2682546"/>
    <lineage>
        <taxon>Bacteria</taxon>
        <taxon>Pseudomonadati</taxon>
        <taxon>Bacteroidota</taxon>
        <taxon>Cytophagia</taxon>
        <taxon>Cytophagales</taxon>
        <taxon>Hymenobacteraceae</taxon>
        <taxon>Hymenobacter</taxon>
    </lineage>
</organism>
<dbReference type="SUPFAM" id="SSF46689">
    <property type="entry name" value="Homeodomain-like"/>
    <property type="match status" value="1"/>
</dbReference>
<dbReference type="Proteomes" id="UP000559626">
    <property type="component" value="Unassembled WGS sequence"/>
</dbReference>
<evidence type="ECO:0000256" key="3">
    <source>
        <dbReference type="ARBA" id="ARBA00023163"/>
    </source>
</evidence>
<dbReference type="AlphaFoldDB" id="A0A7Y0AD57"/>
<name>A0A7Y0AD57_9BACT</name>
<dbReference type="PANTHER" id="PTHR43280:SF32">
    <property type="entry name" value="TRANSCRIPTIONAL REGULATORY PROTEIN"/>
    <property type="match status" value="1"/>
</dbReference>
<dbReference type="GO" id="GO:0003700">
    <property type="term" value="F:DNA-binding transcription factor activity"/>
    <property type="evidence" value="ECO:0007669"/>
    <property type="project" value="InterPro"/>
</dbReference>
<evidence type="ECO:0000256" key="2">
    <source>
        <dbReference type="ARBA" id="ARBA00023125"/>
    </source>
</evidence>
<proteinExistence type="predicted"/>
<feature type="domain" description="HTH araC/xylS-type" evidence="4">
    <location>
        <begin position="190"/>
        <end position="299"/>
    </location>
</feature>
<sequence>MQLTQSLEDFYRDRPQPDPALLRGMLGHFNVFDMAEFAGPYARPIHYARKDYYKISLLTGRKQLTYADKVINIERHALIFSNPLIPYGWELLEEAQSGIFCLFTADFFRQFGHIGQYPVFQPGRVPVFPLTDAQQVALGGIFEEMRRELRSDYAYRHDRLRNLAFELVHQGLKLAPATPAVPPAGASADARIATLFAELLERQFPLEPAAPLRLQTPADFADQLAVHVNHLNRALKAVTGRTTSQLLGARVAQEAAFLVQYSTWPLADIAWGLGFAEPSSFVHFFRRHFQLTPRAFRQQALV</sequence>
<dbReference type="Pfam" id="PF12833">
    <property type="entry name" value="HTH_18"/>
    <property type="match status" value="1"/>
</dbReference>
<evidence type="ECO:0000256" key="1">
    <source>
        <dbReference type="ARBA" id="ARBA00023015"/>
    </source>
</evidence>
<evidence type="ECO:0000313" key="5">
    <source>
        <dbReference type="EMBL" id="NML65179.1"/>
    </source>
</evidence>
<dbReference type="EMBL" id="JABBGH010000001">
    <property type="protein sequence ID" value="NML65179.1"/>
    <property type="molecule type" value="Genomic_DNA"/>
</dbReference>
<dbReference type="SMART" id="SM00342">
    <property type="entry name" value="HTH_ARAC"/>
    <property type="match status" value="1"/>
</dbReference>